<dbReference type="OMA" id="GHTICET"/>
<evidence type="ECO:0000259" key="7">
    <source>
        <dbReference type="PROSITE" id="PS50089"/>
    </source>
</evidence>
<evidence type="ECO:0000313" key="11">
    <source>
        <dbReference type="Proteomes" id="UP000290189"/>
    </source>
</evidence>
<dbReference type="Proteomes" id="UP000290189">
    <property type="component" value="Unassembled WGS sequence"/>
</dbReference>
<evidence type="ECO:0000256" key="2">
    <source>
        <dbReference type="ARBA" id="ARBA00022771"/>
    </source>
</evidence>
<accession>A0A0G4IKA7</accession>
<sequence>MTTPRRPDPGPFLLRDRIRLFDRFALDLTKVPPDSQPQAVLSVRDDQGDRAMYPGWREVPLPATSNAAPRLPGMDVAGSKQAPAWRPNSYRPAPVQEPAPLIATASPAHSQVPDVLPPVAIGIPQEKLLSPRFDLRSTDLQTIENSIQDVMAAMLHSNTHALTARFQQVLRNQFSMVDHRHRSVTDAYKARVTTAMLAAQRKLDRLRDQLAEAHRTIADLERQVLTVDALQHDNEALRDQIVQIEARHDDEKDKLNAKVKFLRSLIAQNGTDPSATAAPSSMRDQKRRSTSGRKTTSPTKAPVRPARRAASVASTTATVPDALVASDAGRTRKSTSSAVPQPEADDAVDPEPSAKPPPSASDNAEPIAEEGVADDGGSDDDDDDDEQPNSEAEKLLLELEKKQEKLAELMEQNRLLSESGRQLTSENGVLHERLAATTEELHESRQHLQAETRRMTTLIEQLQKKIADDEASVTRLTESEHHATAVLKKTLNDMKVSQEAASEHIASLKSEVARLAGTLKRCRRSSMSRSLLFQAHLMQMERSVLLCNKIDEYLALHLTCRTCFNVFRKPQVLYPCGHTICETCIESIKDVDSGRILCNDCSGICESITVSNTVLDAILSQFNWWKVSLGDIRLKREAARDTLKTSEDADDDGVFEYARAVSDTANEANPLLRKSIATLSNARRQHTRTGTSTLPPIIHPK</sequence>
<feature type="region of interest" description="Disordered" evidence="6">
    <location>
        <begin position="682"/>
        <end position="701"/>
    </location>
</feature>
<dbReference type="InterPro" id="IPR001841">
    <property type="entry name" value="Znf_RING"/>
</dbReference>
<reference evidence="9 11" key="2">
    <citation type="submission" date="2018-03" db="EMBL/GenBank/DDBJ databases">
        <authorList>
            <person name="Fogelqvist J."/>
        </authorList>
    </citation>
    <scope>NUCLEOTIDE SEQUENCE [LARGE SCALE GENOMIC DNA]</scope>
</reference>
<keyword evidence="10" id="KW-1185">Reference proteome</keyword>
<reference evidence="8 10" key="1">
    <citation type="submission" date="2015-02" db="EMBL/GenBank/DDBJ databases">
        <authorList>
            <person name="Chooi Y.-H."/>
        </authorList>
    </citation>
    <scope>NUCLEOTIDE SEQUENCE [LARGE SCALE GENOMIC DNA]</scope>
    <source>
        <strain evidence="8">E3</strain>
    </source>
</reference>
<dbReference type="Proteomes" id="UP000039324">
    <property type="component" value="Unassembled WGS sequence"/>
</dbReference>
<geneLocation type="mitochondrion" evidence="9"/>
<dbReference type="GO" id="GO:0008270">
    <property type="term" value="F:zinc ion binding"/>
    <property type="evidence" value="ECO:0007669"/>
    <property type="project" value="UniProtKB-KW"/>
</dbReference>
<dbReference type="InterPro" id="IPR027370">
    <property type="entry name" value="Znf-RING_euk"/>
</dbReference>
<feature type="compositionally biased region" description="Acidic residues" evidence="6">
    <location>
        <begin position="367"/>
        <end position="388"/>
    </location>
</feature>
<dbReference type="SUPFAM" id="SSF57850">
    <property type="entry name" value="RING/U-box"/>
    <property type="match status" value="1"/>
</dbReference>
<dbReference type="EMBL" id="OVEO01000014">
    <property type="protein sequence ID" value="SPR00455.1"/>
    <property type="molecule type" value="Genomic_DNA"/>
</dbReference>
<dbReference type="InterPro" id="IPR017907">
    <property type="entry name" value="Znf_RING_CS"/>
</dbReference>
<dbReference type="EMBL" id="CDSF01000024">
    <property type="protein sequence ID" value="CEO95584.1"/>
    <property type="molecule type" value="Genomic_DNA"/>
</dbReference>
<dbReference type="PROSITE" id="PS00518">
    <property type="entry name" value="ZF_RING_1"/>
    <property type="match status" value="1"/>
</dbReference>
<feature type="coiled-coil region" evidence="5">
    <location>
        <begin position="445"/>
        <end position="479"/>
    </location>
</feature>
<evidence type="ECO:0000313" key="10">
    <source>
        <dbReference type="Proteomes" id="UP000039324"/>
    </source>
</evidence>
<dbReference type="PROSITE" id="PS50089">
    <property type="entry name" value="ZF_RING_2"/>
    <property type="match status" value="1"/>
</dbReference>
<evidence type="ECO:0000256" key="1">
    <source>
        <dbReference type="ARBA" id="ARBA00022723"/>
    </source>
</evidence>
<proteinExistence type="predicted"/>
<evidence type="ECO:0000256" key="6">
    <source>
        <dbReference type="SAM" id="MobiDB-lite"/>
    </source>
</evidence>
<dbReference type="STRING" id="37360.A0A0G4IKA7"/>
<feature type="compositionally biased region" description="Low complexity" evidence="6">
    <location>
        <begin position="301"/>
        <end position="320"/>
    </location>
</feature>
<keyword evidence="1" id="KW-0479">Metal-binding</keyword>
<organism evidence="8 10">
    <name type="scientific">Plasmodiophora brassicae</name>
    <name type="common">Clubroot disease agent</name>
    <dbReference type="NCBI Taxonomy" id="37360"/>
    <lineage>
        <taxon>Eukaryota</taxon>
        <taxon>Sar</taxon>
        <taxon>Rhizaria</taxon>
        <taxon>Endomyxa</taxon>
        <taxon>Phytomyxea</taxon>
        <taxon>Plasmodiophorida</taxon>
        <taxon>Plasmodiophoridae</taxon>
        <taxon>Plasmodiophora</taxon>
    </lineage>
</organism>
<gene>
    <name evidence="8" type="ORF">PBRA_004310</name>
    <name evidence="9" type="ORF">PLBR_LOCUS7670</name>
</gene>
<dbReference type="AlphaFoldDB" id="A0A0G4IKA7"/>
<evidence type="ECO:0000256" key="4">
    <source>
        <dbReference type="PROSITE-ProRule" id="PRU00175"/>
    </source>
</evidence>
<keyword evidence="9" id="KW-0496">Mitochondrion</keyword>
<name>A0A0G4IKA7_PLABS</name>
<feature type="coiled-coil region" evidence="5">
    <location>
        <begin position="189"/>
        <end position="254"/>
    </location>
</feature>
<feature type="coiled-coil region" evidence="5">
    <location>
        <begin position="389"/>
        <end position="419"/>
    </location>
</feature>
<keyword evidence="2 4" id="KW-0863">Zinc-finger</keyword>
<feature type="domain" description="RING-type" evidence="7">
    <location>
        <begin position="560"/>
        <end position="602"/>
    </location>
</feature>
<evidence type="ECO:0000256" key="5">
    <source>
        <dbReference type="SAM" id="Coils"/>
    </source>
</evidence>
<dbReference type="OrthoDB" id="5330228at2759"/>
<evidence type="ECO:0000256" key="3">
    <source>
        <dbReference type="ARBA" id="ARBA00022833"/>
    </source>
</evidence>
<evidence type="ECO:0000313" key="9">
    <source>
        <dbReference type="EMBL" id="SPR00455.1"/>
    </source>
</evidence>
<protein>
    <recommendedName>
        <fullName evidence="7">RING-type domain-containing protein</fullName>
    </recommendedName>
</protein>
<evidence type="ECO:0000313" key="8">
    <source>
        <dbReference type="EMBL" id="CEO95584.1"/>
    </source>
</evidence>
<dbReference type="Pfam" id="PF13445">
    <property type="entry name" value="zf-RING_UBOX"/>
    <property type="match status" value="1"/>
</dbReference>
<keyword evidence="3" id="KW-0862">Zinc</keyword>
<feature type="region of interest" description="Disordered" evidence="6">
    <location>
        <begin position="270"/>
        <end position="389"/>
    </location>
</feature>
<dbReference type="Gene3D" id="3.30.40.10">
    <property type="entry name" value="Zinc/RING finger domain, C3HC4 (zinc finger)"/>
    <property type="match status" value="1"/>
</dbReference>
<dbReference type="InterPro" id="IPR013083">
    <property type="entry name" value="Znf_RING/FYVE/PHD"/>
</dbReference>
<feature type="compositionally biased region" description="Polar residues" evidence="6">
    <location>
        <begin position="270"/>
        <end position="279"/>
    </location>
</feature>
<keyword evidence="5" id="KW-0175">Coiled coil</keyword>
<feature type="compositionally biased region" description="Polar residues" evidence="6">
    <location>
        <begin position="682"/>
        <end position="694"/>
    </location>
</feature>